<keyword evidence="1" id="KW-1133">Transmembrane helix</keyword>
<sequence length="522" mass="55542">MIPRLLAQVDGDLPDAFANFWDRITGTLGDFIPSIIGAIAILILFWIVATIAASAIKALLHRTDIDNKIAGWLTGNETSDFPIETWAAKIVYWIILLLGLLAFFNVLNLDIVSAPLAGFLGEIFDYLPRIAAAAVLLIVAWALATLCKVLLNKGLEGFRLDERLAEQSGGSSPFLVNEALANILYWFIILLFLPIILDTLGLQGLLQPLQAMVERILSYLPQILTAIAIGVIGWLIARVVRGIVTNLLSATGVDNLGSRLGLGQMGGMSLSGVIGTFVYVLVLIPIAIAALDALQIAAISGPAISMLQQVLDFLPQLFTAALIIAISFFVGRLVSEFVTNLLTSMGFNNIFSALGINPPPRSPEEPGAMTRFQGGRTPSEFVGIILWVGIELFGIIAAVDVLEIPALNTIVSGLLVIFGQILAGLVVLGIGLYLANLVYNLIVGSGSANSRLLGQVARVAIIVFVVAMALQQMGIAPDIVNLAFGLLLGALAVAIALAFGLGGRDVAAEKIREFLASFQQRQ</sequence>
<feature type="transmembrane region" description="Helical" evidence="1">
    <location>
        <begin position="313"/>
        <end position="335"/>
    </location>
</feature>
<dbReference type="Proteomes" id="UP001056708">
    <property type="component" value="Chromosome"/>
</dbReference>
<evidence type="ECO:0000256" key="1">
    <source>
        <dbReference type="SAM" id="Phobius"/>
    </source>
</evidence>
<dbReference type="PANTHER" id="PTHR30221">
    <property type="entry name" value="SMALL-CONDUCTANCE MECHANOSENSITIVE CHANNEL"/>
    <property type="match status" value="1"/>
</dbReference>
<feature type="transmembrane region" description="Helical" evidence="1">
    <location>
        <begin position="216"/>
        <end position="237"/>
    </location>
</feature>
<evidence type="ECO:0000313" key="3">
    <source>
        <dbReference type="Proteomes" id="UP001056708"/>
    </source>
</evidence>
<dbReference type="NCBIfam" id="NF033912">
    <property type="entry name" value="msc"/>
    <property type="match status" value="1"/>
</dbReference>
<keyword evidence="3" id="KW-1185">Reference proteome</keyword>
<dbReference type="InterPro" id="IPR045275">
    <property type="entry name" value="MscS_archaea/bacteria_type"/>
</dbReference>
<accession>A0ABY5AQE2</accession>
<protein>
    <submittedName>
        <fullName evidence="2">Mechanosensitive ion channel</fullName>
    </submittedName>
</protein>
<feature type="transmembrane region" description="Helical" evidence="1">
    <location>
        <begin position="456"/>
        <end position="476"/>
    </location>
</feature>
<feature type="transmembrane region" description="Helical" evidence="1">
    <location>
        <begin position="381"/>
        <end position="399"/>
    </location>
</feature>
<keyword evidence="1" id="KW-0812">Transmembrane</keyword>
<dbReference type="InterPro" id="IPR008910">
    <property type="entry name" value="MSC_TM_helix"/>
</dbReference>
<proteinExistence type="predicted"/>
<evidence type="ECO:0000313" key="2">
    <source>
        <dbReference type="EMBL" id="USR90981.1"/>
    </source>
</evidence>
<organism evidence="2 3">
    <name type="scientific">Phormidium yuhuli AB48</name>
    <dbReference type="NCBI Taxonomy" id="2940671"/>
    <lineage>
        <taxon>Bacteria</taxon>
        <taxon>Bacillati</taxon>
        <taxon>Cyanobacteriota</taxon>
        <taxon>Cyanophyceae</taxon>
        <taxon>Oscillatoriophycideae</taxon>
        <taxon>Oscillatoriales</taxon>
        <taxon>Oscillatoriaceae</taxon>
        <taxon>Phormidium</taxon>
        <taxon>Phormidium yuhuli</taxon>
    </lineage>
</organism>
<dbReference type="RefSeq" id="WP_252663007.1">
    <property type="nucleotide sequence ID" value="NZ_CP098611.1"/>
</dbReference>
<feature type="transmembrane region" description="Helical" evidence="1">
    <location>
        <begin position="482"/>
        <end position="502"/>
    </location>
</feature>
<dbReference type="Pfam" id="PF05552">
    <property type="entry name" value="MS_channel_1st_1"/>
    <property type="match status" value="4"/>
</dbReference>
<feature type="transmembrane region" description="Helical" evidence="1">
    <location>
        <begin position="129"/>
        <end position="151"/>
    </location>
</feature>
<dbReference type="PANTHER" id="PTHR30221:SF1">
    <property type="entry name" value="SMALL-CONDUCTANCE MECHANOSENSITIVE CHANNEL"/>
    <property type="match status" value="1"/>
</dbReference>
<gene>
    <name evidence="2" type="ORF">NEA10_19500</name>
</gene>
<feature type="transmembrane region" description="Helical" evidence="1">
    <location>
        <begin position="90"/>
        <end position="109"/>
    </location>
</feature>
<reference evidence="2" key="1">
    <citation type="submission" date="2022-06" db="EMBL/GenBank/DDBJ databases">
        <title>Genome sequence of Phormidium yuhuli AB48 isolated from an industrial photobioreactor environment.</title>
        <authorList>
            <person name="Qiu Y."/>
            <person name="Noonan A.J.C."/>
            <person name="Dofher K."/>
            <person name="Koch M."/>
            <person name="Kieft B."/>
            <person name="Lin X."/>
            <person name="Ziels R.M."/>
            <person name="Hallam S.J."/>
        </authorList>
    </citation>
    <scope>NUCLEOTIDE SEQUENCE</scope>
    <source>
        <strain evidence="2">AB48</strain>
    </source>
</reference>
<feature type="transmembrane region" description="Helical" evidence="1">
    <location>
        <begin position="172"/>
        <end position="196"/>
    </location>
</feature>
<feature type="transmembrane region" description="Helical" evidence="1">
    <location>
        <begin position="277"/>
        <end position="301"/>
    </location>
</feature>
<feature type="transmembrane region" description="Helical" evidence="1">
    <location>
        <begin position="411"/>
        <end position="435"/>
    </location>
</feature>
<name>A0ABY5AQE2_9CYAN</name>
<keyword evidence="1" id="KW-0472">Membrane</keyword>
<feature type="transmembrane region" description="Helical" evidence="1">
    <location>
        <begin position="31"/>
        <end position="53"/>
    </location>
</feature>
<dbReference type="Gene3D" id="1.10.287.1260">
    <property type="match status" value="2"/>
</dbReference>
<dbReference type="EMBL" id="CP098611">
    <property type="protein sequence ID" value="USR90981.1"/>
    <property type="molecule type" value="Genomic_DNA"/>
</dbReference>